<evidence type="ECO:0000313" key="1">
    <source>
        <dbReference type="EnsemblMetazoa" id="CJA09097.1"/>
    </source>
</evidence>
<dbReference type="EnsemblMetazoa" id="CJA09097.1">
    <property type="protein sequence ID" value="CJA09097.1"/>
    <property type="gene ID" value="WBGene00128300"/>
</dbReference>
<reference evidence="1" key="2">
    <citation type="submission" date="2022-06" db="UniProtKB">
        <authorList>
            <consortium name="EnsemblMetazoa"/>
        </authorList>
    </citation>
    <scope>IDENTIFICATION</scope>
    <source>
        <strain evidence="1">DF5081</strain>
    </source>
</reference>
<reference evidence="2" key="1">
    <citation type="submission" date="2010-08" db="EMBL/GenBank/DDBJ databases">
        <authorList>
            <consortium name="Caenorhabditis japonica Sequencing Consortium"/>
            <person name="Wilson R.K."/>
        </authorList>
    </citation>
    <scope>NUCLEOTIDE SEQUENCE [LARGE SCALE GENOMIC DNA]</scope>
    <source>
        <strain evidence="2">DF5081</strain>
    </source>
</reference>
<proteinExistence type="predicted"/>
<sequence length="58" mass="6506">NVQKVQHSLSEVFQIIGIFWSRIAGKKTSAARSGLYIQNSGFKRNTNPGRVTKLPQTF</sequence>
<protein>
    <submittedName>
        <fullName evidence="1">Uncharacterized protein</fullName>
    </submittedName>
</protein>
<accession>A0A8R1HUF9</accession>
<keyword evidence="2" id="KW-1185">Reference proteome</keyword>
<name>A0A8R1HUF9_CAEJA</name>
<evidence type="ECO:0000313" key="2">
    <source>
        <dbReference type="Proteomes" id="UP000005237"/>
    </source>
</evidence>
<dbReference type="Proteomes" id="UP000005237">
    <property type="component" value="Unassembled WGS sequence"/>
</dbReference>
<organism evidence="1 2">
    <name type="scientific">Caenorhabditis japonica</name>
    <dbReference type="NCBI Taxonomy" id="281687"/>
    <lineage>
        <taxon>Eukaryota</taxon>
        <taxon>Metazoa</taxon>
        <taxon>Ecdysozoa</taxon>
        <taxon>Nematoda</taxon>
        <taxon>Chromadorea</taxon>
        <taxon>Rhabditida</taxon>
        <taxon>Rhabditina</taxon>
        <taxon>Rhabditomorpha</taxon>
        <taxon>Rhabditoidea</taxon>
        <taxon>Rhabditidae</taxon>
        <taxon>Peloderinae</taxon>
        <taxon>Caenorhabditis</taxon>
    </lineage>
</organism>
<dbReference type="AlphaFoldDB" id="A0A8R1HUF9"/>